<evidence type="ECO:0000259" key="1">
    <source>
        <dbReference type="Pfam" id="PF00646"/>
    </source>
</evidence>
<dbReference type="CDD" id="cd09917">
    <property type="entry name" value="F-box_SF"/>
    <property type="match status" value="1"/>
</dbReference>
<accession>A0ABQ8V9J7</accession>
<evidence type="ECO:0000313" key="3">
    <source>
        <dbReference type="Proteomes" id="UP001150217"/>
    </source>
</evidence>
<keyword evidence="3" id="KW-1185">Reference proteome</keyword>
<dbReference type="EMBL" id="JANVFT010000074">
    <property type="protein sequence ID" value="KAJ4475399.1"/>
    <property type="molecule type" value="Genomic_DNA"/>
</dbReference>
<dbReference type="Pfam" id="PF00646">
    <property type="entry name" value="F-box"/>
    <property type="match status" value="1"/>
</dbReference>
<organism evidence="2 3">
    <name type="scientific">Lentinula lateritia</name>
    <dbReference type="NCBI Taxonomy" id="40482"/>
    <lineage>
        <taxon>Eukaryota</taxon>
        <taxon>Fungi</taxon>
        <taxon>Dikarya</taxon>
        <taxon>Basidiomycota</taxon>
        <taxon>Agaricomycotina</taxon>
        <taxon>Agaricomycetes</taxon>
        <taxon>Agaricomycetidae</taxon>
        <taxon>Agaricales</taxon>
        <taxon>Marasmiineae</taxon>
        <taxon>Omphalotaceae</taxon>
        <taxon>Lentinula</taxon>
    </lineage>
</organism>
<dbReference type="SUPFAM" id="SSF81383">
    <property type="entry name" value="F-box domain"/>
    <property type="match status" value="1"/>
</dbReference>
<sequence length="469" mass="53092">MASREYLPLDLLENITNHLSPVDLESFGRCCHLFRQHTTAYKNRVFCIERAYRGIFDDVKVLKDFQNLQTSTGLIVSGSTALRFFTRVEYGGDLDCYCHLPQAIESGLWFLAHDFLFTPTGDQLDDFAADFTRLCKLYDDETPLGGNAVEEDIRDYKLDNIASVWNFKRGSLIVQLMGTLSSPLTTILSFHSTCVMNILSHDAAYCLFPNLTLERRASLLINLTLPMTEVQATAVNKYSQRGFDILRNAPTSSTCNPNSAVTFLRPRFVGDRHCHKITFKNLTGNANQGNFIEANSWGMTYLRKFNSTTTIDIDIACATPYIAFTGDILDIQRHLRAVDGLIERQLLSDETALLTIQTLISQNARRPHPASFPWHALNSVMSILRGRTAFSFTSTVAHMLYEFFCIIDKTCTSCPSIDVSLSTNTSHKSVLTISLDIMHPKRRIDWDDLREKALYFADDNILFNIVCDF</sequence>
<dbReference type="Proteomes" id="UP001150217">
    <property type="component" value="Unassembled WGS sequence"/>
</dbReference>
<feature type="domain" description="F-box" evidence="1">
    <location>
        <begin position="7"/>
        <end position="37"/>
    </location>
</feature>
<name>A0ABQ8V9J7_9AGAR</name>
<comment type="caution">
    <text evidence="2">The sequence shown here is derived from an EMBL/GenBank/DDBJ whole genome shotgun (WGS) entry which is preliminary data.</text>
</comment>
<dbReference type="InterPro" id="IPR001810">
    <property type="entry name" value="F-box_dom"/>
</dbReference>
<gene>
    <name evidence="2" type="ORF">C8R41DRAFT_923619</name>
</gene>
<dbReference type="InterPro" id="IPR036047">
    <property type="entry name" value="F-box-like_dom_sf"/>
</dbReference>
<protein>
    <recommendedName>
        <fullName evidence="1">F-box domain-containing protein</fullName>
    </recommendedName>
</protein>
<proteinExistence type="predicted"/>
<evidence type="ECO:0000313" key="2">
    <source>
        <dbReference type="EMBL" id="KAJ4475399.1"/>
    </source>
</evidence>
<reference evidence="2" key="1">
    <citation type="submission" date="2022-08" db="EMBL/GenBank/DDBJ databases">
        <title>A Global Phylogenomic Analysis of the Shiitake Genus Lentinula.</title>
        <authorList>
            <consortium name="DOE Joint Genome Institute"/>
            <person name="Sierra-Patev S."/>
            <person name="Min B."/>
            <person name="Naranjo-Ortiz M."/>
            <person name="Looney B."/>
            <person name="Konkel Z."/>
            <person name="Slot J.C."/>
            <person name="Sakamoto Y."/>
            <person name="Steenwyk J.L."/>
            <person name="Rokas A."/>
            <person name="Carro J."/>
            <person name="Camarero S."/>
            <person name="Ferreira P."/>
            <person name="Molpeceres G."/>
            <person name="Ruiz-Duenas F.J."/>
            <person name="Serrano A."/>
            <person name="Henrissat B."/>
            <person name="Drula E."/>
            <person name="Hughes K.W."/>
            <person name="Mata J.L."/>
            <person name="Ishikawa N.K."/>
            <person name="Vargas-Isla R."/>
            <person name="Ushijima S."/>
            <person name="Smith C.A."/>
            <person name="Ahrendt S."/>
            <person name="Andreopoulos W."/>
            <person name="He G."/>
            <person name="Labutti K."/>
            <person name="Lipzen A."/>
            <person name="Ng V."/>
            <person name="Riley R."/>
            <person name="Sandor L."/>
            <person name="Barry K."/>
            <person name="Martinez A.T."/>
            <person name="Xiao Y."/>
            <person name="Gibbons J.G."/>
            <person name="Terashima K."/>
            <person name="Grigoriev I.V."/>
            <person name="Hibbett D.S."/>
        </authorList>
    </citation>
    <scope>NUCLEOTIDE SEQUENCE</scope>
    <source>
        <strain evidence="2">RHP3577 ss4</strain>
    </source>
</reference>